<dbReference type="Gene3D" id="3.40.50.300">
    <property type="entry name" value="P-loop containing nucleotide triphosphate hydrolases"/>
    <property type="match status" value="1"/>
</dbReference>
<dbReference type="PROSITE" id="PS00211">
    <property type="entry name" value="ABC_TRANSPORTER_1"/>
    <property type="match status" value="1"/>
</dbReference>
<dbReference type="GO" id="GO:0042626">
    <property type="term" value="F:ATPase-coupled transmembrane transporter activity"/>
    <property type="evidence" value="ECO:0007669"/>
    <property type="project" value="TreeGrafter"/>
</dbReference>
<sequence length="226" mass="24289">MSTITFDAVSHAFGERQVLRGIDLRLTEHRIGIVGANGSGKSTLVRMINGLVAPSSGTVSVDGLDVAKKAREVRRLVGFIFTNPDNQIVMPTVQEDIAFTLRRRGLSAEEITQRTTAALHRFGLAGHADHPAHLLSGGQKQLLALAAVLVADPKVLVADEPTTLLDARNARHIGDLLRSMSQQVIVVTHQFALLEGFDRVIVIEHGAVVADGVPEDSLDAYRALLA</sequence>
<keyword evidence="4 6" id="KW-0067">ATP-binding</keyword>
<dbReference type="EMBL" id="SOEZ01000059">
    <property type="protein sequence ID" value="TFB48974.1"/>
    <property type="molecule type" value="Genomic_DNA"/>
</dbReference>
<dbReference type="SUPFAM" id="SSF52540">
    <property type="entry name" value="P-loop containing nucleoside triphosphate hydrolases"/>
    <property type="match status" value="1"/>
</dbReference>
<reference evidence="6 7" key="1">
    <citation type="submission" date="2019-03" db="EMBL/GenBank/DDBJ databases">
        <title>Genomics of glacier-inhabiting Cryobacterium strains.</title>
        <authorList>
            <person name="Liu Q."/>
            <person name="Xin Y.-H."/>
        </authorList>
    </citation>
    <scope>NUCLEOTIDE SEQUENCE [LARGE SCALE GENOMIC DNA]</scope>
    <source>
        <strain evidence="6 7">Sr47</strain>
    </source>
</reference>
<dbReference type="InterPro" id="IPR027417">
    <property type="entry name" value="P-loop_NTPase"/>
</dbReference>
<keyword evidence="2" id="KW-0813">Transport</keyword>
<proteinExistence type="inferred from homology"/>
<dbReference type="GO" id="GO:0043190">
    <property type="term" value="C:ATP-binding cassette (ABC) transporter complex"/>
    <property type="evidence" value="ECO:0007669"/>
    <property type="project" value="TreeGrafter"/>
</dbReference>
<dbReference type="InterPro" id="IPR003593">
    <property type="entry name" value="AAA+_ATPase"/>
</dbReference>
<dbReference type="InterPro" id="IPR050095">
    <property type="entry name" value="ECF_ABC_transporter_ATP-bd"/>
</dbReference>
<accession>A0A4R8UC92</accession>
<dbReference type="InterPro" id="IPR015856">
    <property type="entry name" value="ABC_transpr_CbiO/EcfA_su"/>
</dbReference>
<dbReference type="Pfam" id="PF00005">
    <property type="entry name" value="ABC_tran"/>
    <property type="match status" value="1"/>
</dbReference>
<evidence type="ECO:0000313" key="7">
    <source>
        <dbReference type="Proteomes" id="UP000297866"/>
    </source>
</evidence>
<evidence type="ECO:0000256" key="2">
    <source>
        <dbReference type="ARBA" id="ARBA00022448"/>
    </source>
</evidence>
<dbReference type="SMART" id="SM00382">
    <property type="entry name" value="AAA"/>
    <property type="match status" value="1"/>
</dbReference>
<evidence type="ECO:0000259" key="5">
    <source>
        <dbReference type="PROSITE" id="PS50893"/>
    </source>
</evidence>
<comment type="caution">
    <text evidence="6">The sequence shown here is derived from an EMBL/GenBank/DDBJ whole genome shotgun (WGS) entry which is preliminary data.</text>
</comment>
<dbReference type="GO" id="GO:0005524">
    <property type="term" value="F:ATP binding"/>
    <property type="evidence" value="ECO:0007669"/>
    <property type="project" value="UniProtKB-KW"/>
</dbReference>
<dbReference type="GO" id="GO:0016887">
    <property type="term" value="F:ATP hydrolysis activity"/>
    <property type="evidence" value="ECO:0007669"/>
    <property type="project" value="InterPro"/>
</dbReference>
<evidence type="ECO:0000256" key="4">
    <source>
        <dbReference type="ARBA" id="ARBA00022840"/>
    </source>
</evidence>
<protein>
    <submittedName>
        <fullName evidence="6">ABC transporter ATP-binding protein</fullName>
    </submittedName>
</protein>
<dbReference type="InterPro" id="IPR003439">
    <property type="entry name" value="ABC_transporter-like_ATP-bd"/>
</dbReference>
<feature type="domain" description="ABC transporter" evidence="5">
    <location>
        <begin position="4"/>
        <end position="226"/>
    </location>
</feature>
<keyword evidence="3" id="KW-0547">Nucleotide-binding</keyword>
<dbReference type="PANTHER" id="PTHR43553">
    <property type="entry name" value="HEAVY METAL TRANSPORTER"/>
    <property type="match status" value="1"/>
</dbReference>
<keyword evidence="7" id="KW-1185">Reference proteome</keyword>
<evidence type="ECO:0000256" key="3">
    <source>
        <dbReference type="ARBA" id="ARBA00022741"/>
    </source>
</evidence>
<dbReference type="OrthoDB" id="9806471at2"/>
<evidence type="ECO:0000256" key="1">
    <source>
        <dbReference type="ARBA" id="ARBA00005417"/>
    </source>
</evidence>
<dbReference type="PANTHER" id="PTHR43553:SF24">
    <property type="entry name" value="ENERGY-COUPLING FACTOR TRANSPORTER ATP-BINDING PROTEIN ECFA1"/>
    <property type="match status" value="1"/>
</dbReference>
<dbReference type="AlphaFoldDB" id="A0A4R8UC92"/>
<gene>
    <name evidence="6" type="ORF">E3O23_12190</name>
</gene>
<name>A0A4R8UC92_9MICO</name>
<dbReference type="CDD" id="cd03225">
    <property type="entry name" value="ABC_cobalt_CbiO_domain1"/>
    <property type="match status" value="1"/>
</dbReference>
<dbReference type="InterPro" id="IPR017871">
    <property type="entry name" value="ABC_transporter-like_CS"/>
</dbReference>
<dbReference type="Proteomes" id="UP000297866">
    <property type="component" value="Unassembled WGS sequence"/>
</dbReference>
<evidence type="ECO:0000313" key="6">
    <source>
        <dbReference type="EMBL" id="TFB48974.1"/>
    </source>
</evidence>
<dbReference type="PROSITE" id="PS50893">
    <property type="entry name" value="ABC_TRANSPORTER_2"/>
    <property type="match status" value="1"/>
</dbReference>
<organism evidence="6 7">
    <name type="scientific">Cryobacterium tagatosivorans</name>
    <dbReference type="NCBI Taxonomy" id="1259199"/>
    <lineage>
        <taxon>Bacteria</taxon>
        <taxon>Bacillati</taxon>
        <taxon>Actinomycetota</taxon>
        <taxon>Actinomycetes</taxon>
        <taxon>Micrococcales</taxon>
        <taxon>Microbacteriaceae</taxon>
        <taxon>Cryobacterium</taxon>
    </lineage>
</organism>
<dbReference type="RefSeq" id="WP_134491390.1">
    <property type="nucleotide sequence ID" value="NZ_SOEZ01000059.1"/>
</dbReference>
<comment type="similarity">
    <text evidence="1">Belongs to the ABC transporter superfamily.</text>
</comment>